<feature type="region of interest" description="Disordered" evidence="2">
    <location>
        <begin position="404"/>
        <end position="447"/>
    </location>
</feature>
<evidence type="ECO:0000256" key="1">
    <source>
        <dbReference type="SAM" id="Coils"/>
    </source>
</evidence>
<protein>
    <submittedName>
        <fullName evidence="3">Uncharacterized protein</fullName>
    </submittedName>
</protein>
<feature type="compositionally biased region" description="Basic and acidic residues" evidence="2">
    <location>
        <begin position="163"/>
        <end position="185"/>
    </location>
</feature>
<sequence length="491" mass="55658">MDENAKRDARVEELELKNTELEARLLMLEQGSSVVDGQSQNDRETIAKISAVDESDSVIDQQNDVNTKSMEEVPEVIAEQSVPDKVIDDFILEESVNVPDSVIAQPKQCKPPPIHEVHSQLNLSEVRDPGLCNQNGLTLTPQIEEDREMDAFLDEEHKKRISEEIRQRKQEKKLREGDSREKNLDSEPLIADISDIDSQDSVIPLNEKDGQDVYLASPSSESPGFEYSKEGKVPYKQKVEKGLVCELLEFIRSHESLPNSTASSKQIPVDSDLAPGSIPHLSHLFDKAEKTGRKEKLRWYYYSEEFEKKAITIALENNISDQMARTQIYDEMEPYLPGKKRENLRKVTQKAKNIYTLFKEIGIDKIRLVTYSVDAIGSLTGAQIQNIINLYTAECQKVISVKNSSRSRDLPAESNKSGSKKSPDVGKSTPPTSQTSKTNQTNVRVQSKPTYDRAYFRNKILDQYPNLYKELYLISIFTCRTGDKKIETPLL</sequence>
<evidence type="ECO:0000313" key="4">
    <source>
        <dbReference type="Proteomes" id="UP000233469"/>
    </source>
</evidence>
<proteinExistence type="predicted"/>
<comment type="caution">
    <text evidence="3">The sequence shown here is derived from an EMBL/GenBank/DDBJ whole genome shotgun (WGS) entry which is preliminary data.</text>
</comment>
<accession>A0A2N1M895</accession>
<dbReference type="EMBL" id="LLXL01004051">
    <property type="protein sequence ID" value="PKK57836.1"/>
    <property type="molecule type" value="Genomic_DNA"/>
</dbReference>
<name>A0A2N1M895_9GLOM</name>
<organism evidence="3 4">
    <name type="scientific">Rhizophagus irregularis</name>
    <dbReference type="NCBI Taxonomy" id="588596"/>
    <lineage>
        <taxon>Eukaryota</taxon>
        <taxon>Fungi</taxon>
        <taxon>Fungi incertae sedis</taxon>
        <taxon>Mucoromycota</taxon>
        <taxon>Glomeromycotina</taxon>
        <taxon>Glomeromycetes</taxon>
        <taxon>Glomerales</taxon>
        <taxon>Glomeraceae</taxon>
        <taxon>Rhizophagus</taxon>
    </lineage>
</organism>
<dbReference type="VEuPathDB" id="FungiDB:FUN_009914"/>
<evidence type="ECO:0000313" key="3">
    <source>
        <dbReference type="EMBL" id="PKK57836.1"/>
    </source>
</evidence>
<feature type="region of interest" description="Disordered" evidence="2">
    <location>
        <begin position="163"/>
        <end position="195"/>
    </location>
</feature>
<dbReference type="AlphaFoldDB" id="A0A2N1M895"/>
<gene>
    <name evidence="3" type="ORF">RhiirC2_871734</name>
</gene>
<dbReference type="VEuPathDB" id="FungiDB:RhiirFUN_019707"/>
<dbReference type="VEuPathDB" id="FungiDB:RhiirA1_530429"/>
<feature type="compositionally biased region" description="Low complexity" evidence="2">
    <location>
        <begin position="427"/>
        <end position="442"/>
    </location>
</feature>
<feature type="coiled-coil region" evidence="1">
    <location>
        <begin position="2"/>
        <end position="31"/>
    </location>
</feature>
<reference evidence="3 4" key="2">
    <citation type="submission" date="2017-10" db="EMBL/GenBank/DDBJ databases">
        <title>Extensive intraspecific genome diversity in a model arbuscular mycorrhizal fungus.</title>
        <authorList>
            <person name="Chen E.C.H."/>
            <person name="Morin E."/>
            <person name="Baudet D."/>
            <person name="Noel J."/>
            <person name="Ndikumana S."/>
            <person name="Charron P."/>
            <person name="St-Onge C."/>
            <person name="Giorgi J."/>
            <person name="Grigoriev I.V."/>
            <person name="Roux C."/>
            <person name="Martin F.M."/>
            <person name="Corradi N."/>
        </authorList>
    </citation>
    <scope>NUCLEOTIDE SEQUENCE [LARGE SCALE GENOMIC DNA]</scope>
    <source>
        <strain evidence="3 4">C2</strain>
    </source>
</reference>
<reference evidence="3 4" key="1">
    <citation type="submission" date="2016-04" db="EMBL/GenBank/DDBJ databases">
        <title>Genome analyses suggest a sexual origin of heterokaryosis in a supposedly ancient asexual fungus.</title>
        <authorList>
            <person name="Ropars J."/>
            <person name="Sedzielewska K."/>
            <person name="Noel J."/>
            <person name="Charron P."/>
            <person name="Farinelli L."/>
            <person name="Marton T."/>
            <person name="Kruger M."/>
            <person name="Pelin A."/>
            <person name="Brachmann A."/>
            <person name="Corradi N."/>
        </authorList>
    </citation>
    <scope>NUCLEOTIDE SEQUENCE [LARGE SCALE GENOMIC DNA]</scope>
    <source>
        <strain evidence="3 4">C2</strain>
    </source>
</reference>
<evidence type="ECO:0000256" key="2">
    <source>
        <dbReference type="SAM" id="MobiDB-lite"/>
    </source>
</evidence>
<dbReference type="Proteomes" id="UP000233469">
    <property type="component" value="Unassembled WGS sequence"/>
</dbReference>
<keyword evidence="1" id="KW-0175">Coiled coil</keyword>